<accession>A0A0F9CBN7</accession>
<dbReference type="InterPro" id="IPR046342">
    <property type="entry name" value="CBS_dom_sf"/>
</dbReference>
<dbReference type="Pfam" id="PF00571">
    <property type="entry name" value="CBS"/>
    <property type="match status" value="2"/>
</dbReference>
<gene>
    <name evidence="3" type="ORF">LCGC14_2345030</name>
</gene>
<protein>
    <recommendedName>
        <fullName evidence="2">CBS domain-containing protein</fullName>
    </recommendedName>
</protein>
<feature type="domain" description="CBS" evidence="2">
    <location>
        <begin position="7"/>
        <end position="63"/>
    </location>
</feature>
<dbReference type="PROSITE" id="PS51371">
    <property type="entry name" value="CBS"/>
    <property type="match status" value="2"/>
</dbReference>
<evidence type="ECO:0000313" key="3">
    <source>
        <dbReference type="EMBL" id="KKL46489.1"/>
    </source>
</evidence>
<organism evidence="3">
    <name type="scientific">marine sediment metagenome</name>
    <dbReference type="NCBI Taxonomy" id="412755"/>
    <lineage>
        <taxon>unclassified sequences</taxon>
        <taxon>metagenomes</taxon>
        <taxon>ecological metagenomes</taxon>
    </lineage>
</organism>
<reference evidence="3" key="1">
    <citation type="journal article" date="2015" name="Nature">
        <title>Complex archaea that bridge the gap between prokaryotes and eukaryotes.</title>
        <authorList>
            <person name="Spang A."/>
            <person name="Saw J.H."/>
            <person name="Jorgensen S.L."/>
            <person name="Zaremba-Niedzwiedzka K."/>
            <person name="Martijn J."/>
            <person name="Lind A.E."/>
            <person name="van Eijk R."/>
            <person name="Schleper C."/>
            <person name="Guy L."/>
            <person name="Ettema T.J."/>
        </authorList>
    </citation>
    <scope>NUCLEOTIDE SEQUENCE</scope>
</reference>
<keyword evidence="1" id="KW-0129">CBS domain</keyword>
<dbReference type="Gene3D" id="3.10.580.10">
    <property type="entry name" value="CBS-domain"/>
    <property type="match status" value="1"/>
</dbReference>
<dbReference type="PANTHER" id="PTHR43080:SF2">
    <property type="entry name" value="CBS DOMAIN-CONTAINING PROTEIN"/>
    <property type="match status" value="1"/>
</dbReference>
<feature type="domain" description="CBS" evidence="2">
    <location>
        <begin position="71"/>
        <end position="127"/>
    </location>
</feature>
<proteinExistence type="predicted"/>
<dbReference type="EMBL" id="LAZR01034012">
    <property type="protein sequence ID" value="KKL46489.1"/>
    <property type="molecule type" value="Genomic_DNA"/>
</dbReference>
<dbReference type="InterPro" id="IPR051257">
    <property type="entry name" value="Diverse_CBS-Domain"/>
</dbReference>
<dbReference type="SMART" id="SM00116">
    <property type="entry name" value="CBS"/>
    <property type="match status" value="2"/>
</dbReference>
<dbReference type="AlphaFoldDB" id="A0A0F9CBN7"/>
<evidence type="ECO:0000256" key="1">
    <source>
        <dbReference type="ARBA" id="ARBA00023122"/>
    </source>
</evidence>
<evidence type="ECO:0000259" key="2">
    <source>
        <dbReference type="PROSITE" id="PS51371"/>
    </source>
</evidence>
<name>A0A0F9CBN7_9ZZZZ</name>
<dbReference type="SUPFAM" id="SSF54631">
    <property type="entry name" value="CBS-domain pair"/>
    <property type="match status" value="1"/>
</dbReference>
<sequence length="132" mass="15084">MNVASIMTRKMIMAEMDDSLFKVRSFFKYAEFHHILVVEDRKLVGVISDRDLLDDEGRDTNNSNKRTHQIMSRMLITVDVQTSIEKASNLLLENNISCLPVISSQGVVEGILTWKDILKFYMKNKTVTDGVS</sequence>
<dbReference type="InterPro" id="IPR000644">
    <property type="entry name" value="CBS_dom"/>
</dbReference>
<comment type="caution">
    <text evidence="3">The sequence shown here is derived from an EMBL/GenBank/DDBJ whole genome shotgun (WGS) entry which is preliminary data.</text>
</comment>
<dbReference type="PANTHER" id="PTHR43080">
    <property type="entry name" value="CBS DOMAIN-CONTAINING PROTEIN CBSX3, MITOCHONDRIAL"/>
    <property type="match status" value="1"/>
</dbReference>